<dbReference type="PANTHER" id="PTHR11545:SF2">
    <property type="entry name" value="LARGE RIBOSOMAL SUBUNIT PROTEIN UL13M"/>
    <property type="match status" value="1"/>
</dbReference>
<evidence type="ECO:0000256" key="7">
    <source>
        <dbReference type="RuleBase" id="RU003877"/>
    </source>
</evidence>
<sequence>MKTFSAKSNDIKRSWYYIDATNKILGRLASALSYRLRGKHKAEYTPHIDTGDYIIVLNASKILVTGKKKINKIYYHHTGYVGGMKQSRFEEMICRHPERVIEIAVKGMLPKGSLGRSMFKKLKVFPNEYHNHKAQCPKLLDI</sequence>
<dbReference type="AlphaFoldDB" id="A0A4D6XYL3"/>
<comment type="similarity">
    <text evidence="1 6 7">Belongs to the universal ribosomal protein uL13 family.</text>
</comment>
<reference evidence="9 10" key="1">
    <citation type="submission" date="2018-12" db="EMBL/GenBank/DDBJ databases">
        <authorList>
            <person name="Chong R.A."/>
        </authorList>
    </citation>
    <scope>NUCLEOTIDE SEQUENCE [LARGE SCALE GENOMIC DNA]</scope>
    <source>
        <strain evidence="9 10">Hla</strain>
    </source>
</reference>
<organism evidence="9 10">
    <name type="scientific">Buchnera aphidicola</name>
    <name type="common">Hyperomyzus lactucae</name>
    <dbReference type="NCBI Taxonomy" id="1241860"/>
    <lineage>
        <taxon>Bacteria</taxon>
        <taxon>Pseudomonadati</taxon>
        <taxon>Pseudomonadota</taxon>
        <taxon>Gammaproteobacteria</taxon>
        <taxon>Enterobacterales</taxon>
        <taxon>Erwiniaceae</taxon>
        <taxon>Buchnera</taxon>
    </lineage>
</organism>
<protein>
    <recommendedName>
        <fullName evidence="5 6">Large ribosomal subunit protein uL13</fullName>
    </recommendedName>
</protein>
<evidence type="ECO:0000313" key="9">
    <source>
        <dbReference type="EMBL" id="QCI21109.1"/>
    </source>
</evidence>
<evidence type="ECO:0000256" key="1">
    <source>
        <dbReference type="ARBA" id="ARBA00006227"/>
    </source>
</evidence>
<evidence type="ECO:0000256" key="5">
    <source>
        <dbReference type="ARBA" id="ARBA00035201"/>
    </source>
</evidence>
<dbReference type="PROSITE" id="PS00783">
    <property type="entry name" value="RIBOSOMAL_L13"/>
    <property type="match status" value="1"/>
</dbReference>
<dbReference type="InterPro" id="IPR036899">
    <property type="entry name" value="Ribosomal_uL13_sf"/>
</dbReference>
<dbReference type="Pfam" id="PF00572">
    <property type="entry name" value="Ribosomal_L13"/>
    <property type="match status" value="1"/>
</dbReference>
<name>A0A4D6XYL3_9GAMM</name>
<dbReference type="GO" id="GO:0017148">
    <property type="term" value="P:negative regulation of translation"/>
    <property type="evidence" value="ECO:0007669"/>
    <property type="project" value="TreeGrafter"/>
</dbReference>
<reference evidence="9 10" key="2">
    <citation type="submission" date="2019-05" db="EMBL/GenBank/DDBJ databases">
        <title>Genome evolution of the obligate endosymbiont Buchnera aphidicola.</title>
        <authorList>
            <person name="Moran N.A."/>
        </authorList>
    </citation>
    <scope>NUCLEOTIDE SEQUENCE [LARGE SCALE GENOMIC DNA]</scope>
    <source>
        <strain evidence="9 10">Hla</strain>
    </source>
</reference>
<dbReference type="Proteomes" id="UP000298738">
    <property type="component" value="Chromosome"/>
</dbReference>
<dbReference type="FunFam" id="3.90.1180.10:FF:000001">
    <property type="entry name" value="50S ribosomal protein L13"/>
    <property type="match status" value="1"/>
</dbReference>
<dbReference type="HAMAP" id="MF_01366">
    <property type="entry name" value="Ribosomal_uL13"/>
    <property type="match status" value="1"/>
</dbReference>
<dbReference type="Gene3D" id="3.90.1180.10">
    <property type="entry name" value="Ribosomal protein L13"/>
    <property type="match status" value="1"/>
</dbReference>
<dbReference type="CDD" id="cd00392">
    <property type="entry name" value="Ribosomal_L13"/>
    <property type="match status" value="1"/>
</dbReference>
<dbReference type="EMBL" id="CP034876">
    <property type="protein sequence ID" value="QCI21109.1"/>
    <property type="molecule type" value="Genomic_DNA"/>
</dbReference>
<comment type="function">
    <text evidence="6 8">This protein is one of the early assembly proteins of the 50S ribosomal subunit, although it is not seen to bind rRNA by itself. It is important during the early stages of 50S assembly.</text>
</comment>
<evidence type="ECO:0000256" key="6">
    <source>
        <dbReference type="HAMAP-Rule" id="MF_01366"/>
    </source>
</evidence>
<evidence type="ECO:0000313" key="10">
    <source>
        <dbReference type="Proteomes" id="UP000298738"/>
    </source>
</evidence>
<dbReference type="NCBIfam" id="TIGR01066">
    <property type="entry name" value="rplM_bact"/>
    <property type="match status" value="1"/>
</dbReference>
<accession>A0A4D6XYL3</accession>
<proteinExistence type="inferred from homology"/>
<evidence type="ECO:0000256" key="8">
    <source>
        <dbReference type="RuleBase" id="RU003878"/>
    </source>
</evidence>
<dbReference type="GO" id="GO:0022625">
    <property type="term" value="C:cytosolic large ribosomal subunit"/>
    <property type="evidence" value="ECO:0007669"/>
    <property type="project" value="TreeGrafter"/>
</dbReference>
<gene>
    <name evidence="6 8" type="primary">rplM</name>
    <name evidence="9" type="ORF">D9V68_01980</name>
</gene>
<dbReference type="PANTHER" id="PTHR11545">
    <property type="entry name" value="RIBOSOMAL PROTEIN L13"/>
    <property type="match status" value="1"/>
</dbReference>
<keyword evidence="4 6" id="KW-0687">Ribonucleoprotein</keyword>
<evidence type="ECO:0000256" key="2">
    <source>
        <dbReference type="ARBA" id="ARBA00011838"/>
    </source>
</evidence>
<dbReference type="InterPro" id="IPR005822">
    <property type="entry name" value="Ribosomal_uL13"/>
</dbReference>
<dbReference type="InterPro" id="IPR005823">
    <property type="entry name" value="Ribosomal_uL13_bac-type"/>
</dbReference>
<evidence type="ECO:0000256" key="4">
    <source>
        <dbReference type="ARBA" id="ARBA00023274"/>
    </source>
</evidence>
<dbReference type="OrthoDB" id="9801330at2"/>
<dbReference type="PIRSF" id="PIRSF002181">
    <property type="entry name" value="Ribosomal_L13"/>
    <property type="match status" value="1"/>
</dbReference>
<dbReference type="GO" id="GO:0006412">
    <property type="term" value="P:translation"/>
    <property type="evidence" value="ECO:0007669"/>
    <property type="project" value="UniProtKB-UniRule"/>
</dbReference>
<dbReference type="InterPro" id="IPR023563">
    <property type="entry name" value="Ribosomal_uL13_CS"/>
</dbReference>
<dbReference type="SUPFAM" id="SSF52161">
    <property type="entry name" value="Ribosomal protein L13"/>
    <property type="match status" value="1"/>
</dbReference>
<dbReference type="RefSeq" id="WP_158357841.1">
    <property type="nucleotide sequence ID" value="NZ_CP034876.1"/>
</dbReference>
<evidence type="ECO:0000256" key="3">
    <source>
        <dbReference type="ARBA" id="ARBA00022980"/>
    </source>
</evidence>
<comment type="subunit">
    <text evidence="2 6">Part of the 50S ribosomal subunit.</text>
</comment>
<dbReference type="GO" id="GO:0003735">
    <property type="term" value="F:structural constituent of ribosome"/>
    <property type="evidence" value="ECO:0007669"/>
    <property type="project" value="InterPro"/>
</dbReference>
<dbReference type="GO" id="GO:0003729">
    <property type="term" value="F:mRNA binding"/>
    <property type="evidence" value="ECO:0007669"/>
    <property type="project" value="UniProtKB-ARBA"/>
</dbReference>
<keyword evidence="3 6" id="KW-0689">Ribosomal protein</keyword>